<dbReference type="EMBL" id="FAOZ01000040">
    <property type="protein sequence ID" value="CUU60451.1"/>
    <property type="molecule type" value="Genomic_DNA"/>
</dbReference>
<sequence length="137" mass="14413">MTALAAIAAPEQTTPATAGPFASALRLAADLIDHMRRSDPDIRVSVSAMDGIGSELPEVRFLFHGTDRQALASLSGATFTLDVPVTVSDPSPALDDGVWVGGFVVRDGVTVTFRTGLHDPEVIAHARRMFPDGTGGW</sequence>
<name>A0A0S4QY76_9ACTN</name>
<keyword evidence="2" id="KW-1185">Reference proteome</keyword>
<accession>A0A0S4QY76</accession>
<evidence type="ECO:0000313" key="1">
    <source>
        <dbReference type="EMBL" id="CUU60451.1"/>
    </source>
</evidence>
<protein>
    <submittedName>
        <fullName evidence="1">Uncharacterized protein</fullName>
    </submittedName>
</protein>
<evidence type="ECO:0000313" key="2">
    <source>
        <dbReference type="Proteomes" id="UP000198802"/>
    </source>
</evidence>
<organism evidence="1 2">
    <name type="scientific">Parafrankia irregularis</name>
    <dbReference type="NCBI Taxonomy" id="795642"/>
    <lineage>
        <taxon>Bacteria</taxon>
        <taxon>Bacillati</taxon>
        <taxon>Actinomycetota</taxon>
        <taxon>Actinomycetes</taxon>
        <taxon>Frankiales</taxon>
        <taxon>Frankiaceae</taxon>
        <taxon>Parafrankia</taxon>
    </lineage>
</organism>
<gene>
    <name evidence="1" type="ORF">Ga0074812_14027</name>
</gene>
<dbReference type="RefSeq" id="WP_091285365.1">
    <property type="nucleotide sequence ID" value="NZ_FAOZ01000040.1"/>
</dbReference>
<dbReference type="AlphaFoldDB" id="A0A0S4QY76"/>
<dbReference type="Proteomes" id="UP000198802">
    <property type="component" value="Unassembled WGS sequence"/>
</dbReference>
<proteinExistence type="predicted"/>
<reference evidence="2" key="1">
    <citation type="submission" date="2015-11" db="EMBL/GenBank/DDBJ databases">
        <authorList>
            <person name="Varghese N."/>
        </authorList>
    </citation>
    <scope>NUCLEOTIDE SEQUENCE [LARGE SCALE GENOMIC DNA]</scope>
    <source>
        <strain evidence="2">DSM 45899</strain>
    </source>
</reference>